<dbReference type="OrthoDB" id="3062963at2759"/>
<name>A0A8H5CQJ6_9AGAR</name>
<keyword evidence="3" id="KW-1185">Reference proteome</keyword>
<feature type="compositionally biased region" description="Polar residues" evidence="1">
    <location>
        <begin position="59"/>
        <end position="75"/>
    </location>
</feature>
<reference evidence="2 3" key="1">
    <citation type="journal article" date="2020" name="ISME J.">
        <title>Uncovering the hidden diversity of litter-decomposition mechanisms in mushroom-forming fungi.</title>
        <authorList>
            <person name="Floudas D."/>
            <person name="Bentzer J."/>
            <person name="Ahren D."/>
            <person name="Johansson T."/>
            <person name="Persson P."/>
            <person name="Tunlid A."/>
        </authorList>
    </citation>
    <scope>NUCLEOTIDE SEQUENCE [LARGE SCALE GENOMIC DNA]</scope>
    <source>
        <strain evidence="2 3">CBS 406.79</strain>
    </source>
</reference>
<comment type="caution">
    <text evidence="2">The sequence shown here is derived from an EMBL/GenBank/DDBJ whole genome shotgun (WGS) entry which is preliminary data.</text>
</comment>
<accession>A0A8H5CQJ6</accession>
<evidence type="ECO:0000313" key="2">
    <source>
        <dbReference type="EMBL" id="KAF5345241.1"/>
    </source>
</evidence>
<feature type="region of interest" description="Disordered" evidence="1">
    <location>
        <begin position="148"/>
        <end position="190"/>
    </location>
</feature>
<dbReference type="AlphaFoldDB" id="A0A8H5CQJ6"/>
<gene>
    <name evidence="2" type="ORF">D9757_014073</name>
</gene>
<evidence type="ECO:0000313" key="3">
    <source>
        <dbReference type="Proteomes" id="UP000518752"/>
    </source>
</evidence>
<protein>
    <submittedName>
        <fullName evidence="2">Uncharacterized protein</fullName>
    </submittedName>
</protein>
<dbReference type="EMBL" id="JAACJN010000381">
    <property type="protein sequence ID" value="KAF5345241.1"/>
    <property type="molecule type" value="Genomic_DNA"/>
</dbReference>
<proteinExistence type="predicted"/>
<organism evidence="2 3">
    <name type="scientific">Collybiopsis confluens</name>
    <dbReference type="NCBI Taxonomy" id="2823264"/>
    <lineage>
        <taxon>Eukaryota</taxon>
        <taxon>Fungi</taxon>
        <taxon>Dikarya</taxon>
        <taxon>Basidiomycota</taxon>
        <taxon>Agaricomycotina</taxon>
        <taxon>Agaricomycetes</taxon>
        <taxon>Agaricomycetidae</taxon>
        <taxon>Agaricales</taxon>
        <taxon>Marasmiineae</taxon>
        <taxon>Omphalotaceae</taxon>
        <taxon>Collybiopsis</taxon>
    </lineage>
</organism>
<feature type="compositionally biased region" description="Pro residues" evidence="1">
    <location>
        <begin position="158"/>
        <end position="174"/>
    </location>
</feature>
<evidence type="ECO:0000256" key="1">
    <source>
        <dbReference type="SAM" id="MobiDB-lite"/>
    </source>
</evidence>
<sequence>MTTYSSFFSSGLLAAHHAVYNNFSTRELGSGLSPSTLTVSDSLEHTSDVELDRSVTPTPMNIAQTGSSSVAQGFSAQPKLRRRRSSLTMATSPINAIKSPARSAGNAMQFQRHLYASPGVPAVAVIASKGKSLLGRLRSGSVGSVLKSRRGIRRVPGPSLPPPSAPLPPLPSLPTIPGTPTRSKTKSFSIHFPSGTSPVLARKLAVAGGAGEVTNFVLQSTHYIPVSPTSMSPRQPWENCSFEAVTRTC</sequence>
<feature type="region of interest" description="Disordered" evidence="1">
    <location>
        <begin position="59"/>
        <end position="86"/>
    </location>
</feature>
<dbReference type="Proteomes" id="UP000518752">
    <property type="component" value="Unassembled WGS sequence"/>
</dbReference>